<accession>A0A9J6FYA5</accession>
<dbReference type="Pfam" id="PF00005">
    <property type="entry name" value="ABC_tran"/>
    <property type="match status" value="1"/>
</dbReference>
<dbReference type="OrthoDB" id="6513039at2759"/>
<evidence type="ECO:0000313" key="4">
    <source>
        <dbReference type="Proteomes" id="UP000821853"/>
    </source>
</evidence>
<dbReference type="EMBL" id="JABSTR010000005">
    <property type="protein sequence ID" value="KAH9371102.1"/>
    <property type="molecule type" value="Genomic_DNA"/>
</dbReference>
<dbReference type="GO" id="GO:0005319">
    <property type="term" value="F:lipid transporter activity"/>
    <property type="evidence" value="ECO:0007669"/>
    <property type="project" value="TreeGrafter"/>
</dbReference>
<feature type="domain" description="ABC transporter" evidence="2">
    <location>
        <begin position="15"/>
        <end position="61"/>
    </location>
</feature>
<evidence type="ECO:0000313" key="3">
    <source>
        <dbReference type="EMBL" id="KAH9371102.1"/>
    </source>
</evidence>
<dbReference type="InterPro" id="IPR026082">
    <property type="entry name" value="ABCA"/>
</dbReference>
<dbReference type="SUPFAM" id="SSF52540">
    <property type="entry name" value="P-loop containing nucleoside triphosphate hydrolases"/>
    <property type="match status" value="1"/>
</dbReference>
<proteinExistence type="predicted"/>
<evidence type="ECO:0000256" key="1">
    <source>
        <dbReference type="SAM" id="MobiDB-lite"/>
    </source>
</evidence>
<protein>
    <recommendedName>
        <fullName evidence="2">ABC transporter domain-containing protein</fullName>
    </recommendedName>
</protein>
<feature type="region of interest" description="Disordered" evidence="1">
    <location>
        <begin position="212"/>
        <end position="274"/>
    </location>
</feature>
<evidence type="ECO:0000259" key="2">
    <source>
        <dbReference type="Pfam" id="PF00005"/>
    </source>
</evidence>
<sequence length="466" mass="51011">MKGIKRESVRNGVVTLLNDVRLMQCRHMMAVDLSLGEQRRLCIAIAVLGTPKVIIMDEPTANMDPDGRREIWELLLDIRRSSTIFLTTQHLDEADILADRTVVMANGRIRCIGSPTFLKQRFGTGYHMRVNKMSGCKVARIETVLRKFAPKVTLSSDSDNEAIFVLGEIVATRKIIAMFKALESKGKDLGIESVGLTVTSLEDVLILVGEDQHVHDGRKRPGPEGDELRGMENRPRSQGTPQAPSVPVAKATARATKEASGAAPAPLNDNARPLAGTEVPASVLRHAASISQPSPAVEASQEDMDTTPSYLVRVSTVRMMTNATGGEPTLAGVIRAMVVKRAVHVWREKRMPLFSWLMPVVLLSALFILENVAIKGSGHDVERTGDTLEYSFTEVFVSANGFLQADTQESFLSTHLNPMLNEGDFNIERPDAGTDIVTSLLGKAAASLRDYVFHFHFGVQMTKKTG</sequence>
<name>A0A9J6FYA5_HAELO</name>
<organism evidence="3 4">
    <name type="scientific">Haemaphysalis longicornis</name>
    <name type="common">Bush tick</name>
    <dbReference type="NCBI Taxonomy" id="44386"/>
    <lineage>
        <taxon>Eukaryota</taxon>
        <taxon>Metazoa</taxon>
        <taxon>Ecdysozoa</taxon>
        <taxon>Arthropoda</taxon>
        <taxon>Chelicerata</taxon>
        <taxon>Arachnida</taxon>
        <taxon>Acari</taxon>
        <taxon>Parasitiformes</taxon>
        <taxon>Ixodida</taxon>
        <taxon>Ixodoidea</taxon>
        <taxon>Ixodidae</taxon>
        <taxon>Haemaphysalinae</taxon>
        <taxon>Haemaphysalis</taxon>
    </lineage>
</organism>
<dbReference type="Gene3D" id="3.40.50.300">
    <property type="entry name" value="P-loop containing nucleotide triphosphate hydrolases"/>
    <property type="match status" value="1"/>
</dbReference>
<dbReference type="PANTHER" id="PTHR19229:SF250">
    <property type="entry name" value="ABC TRANSPORTER DOMAIN-CONTAINING PROTEIN-RELATED"/>
    <property type="match status" value="1"/>
</dbReference>
<gene>
    <name evidence="3" type="ORF">HPB48_003938</name>
</gene>
<dbReference type="PANTHER" id="PTHR19229">
    <property type="entry name" value="ATP-BINDING CASSETTE TRANSPORTER SUBFAMILY A ABCA"/>
    <property type="match status" value="1"/>
</dbReference>
<dbReference type="InterPro" id="IPR027417">
    <property type="entry name" value="P-loop_NTPase"/>
</dbReference>
<reference evidence="3 4" key="1">
    <citation type="journal article" date="2020" name="Cell">
        <title>Large-Scale Comparative Analyses of Tick Genomes Elucidate Their Genetic Diversity and Vector Capacities.</title>
        <authorList>
            <consortium name="Tick Genome and Microbiome Consortium (TIGMIC)"/>
            <person name="Jia N."/>
            <person name="Wang J."/>
            <person name="Shi W."/>
            <person name="Du L."/>
            <person name="Sun Y."/>
            <person name="Zhan W."/>
            <person name="Jiang J.F."/>
            <person name="Wang Q."/>
            <person name="Zhang B."/>
            <person name="Ji P."/>
            <person name="Bell-Sakyi L."/>
            <person name="Cui X.M."/>
            <person name="Yuan T.T."/>
            <person name="Jiang B.G."/>
            <person name="Yang W.F."/>
            <person name="Lam T.T."/>
            <person name="Chang Q.C."/>
            <person name="Ding S.J."/>
            <person name="Wang X.J."/>
            <person name="Zhu J.G."/>
            <person name="Ruan X.D."/>
            <person name="Zhao L."/>
            <person name="Wei J.T."/>
            <person name="Ye R.Z."/>
            <person name="Que T.C."/>
            <person name="Du C.H."/>
            <person name="Zhou Y.H."/>
            <person name="Cheng J.X."/>
            <person name="Dai P.F."/>
            <person name="Guo W.B."/>
            <person name="Han X.H."/>
            <person name="Huang E.J."/>
            <person name="Li L.F."/>
            <person name="Wei W."/>
            <person name="Gao Y.C."/>
            <person name="Liu J.Z."/>
            <person name="Shao H.Z."/>
            <person name="Wang X."/>
            <person name="Wang C.C."/>
            <person name="Yang T.C."/>
            <person name="Huo Q.B."/>
            <person name="Li W."/>
            <person name="Chen H.Y."/>
            <person name="Chen S.E."/>
            <person name="Zhou L.G."/>
            <person name="Ni X.B."/>
            <person name="Tian J.H."/>
            <person name="Sheng Y."/>
            <person name="Liu T."/>
            <person name="Pan Y.S."/>
            <person name="Xia L.Y."/>
            <person name="Li J."/>
            <person name="Zhao F."/>
            <person name="Cao W.C."/>
        </authorList>
    </citation>
    <scope>NUCLEOTIDE SEQUENCE [LARGE SCALE GENOMIC DNA]</scope>
    <source>
        <strain evidence="3">HaeL-2018</strain>
    </source>
</reference>
<dbReference type="AlphaFoldDB" id="A0A9J6FYA5"/>
<dbReference type="GO" id="GO:0140359">
    <property type="term" value="F:ABC-type transporter activity"/>
    <property type="evidence" value="ECO:0007669"/>
    <property type="project" value="InterPro"/>
</dbReference>
<dbReference type="GO" id="GO:0016020">
    <property type="term" value="C:membrane"/>
    <property type="evidence" value="ECO:0007669"/>
    <property type="project" value="InterPro"/>
</dbReference>
<dbReference type="InterPro" id="IPR003439">
    <property type="entry name" value="ABC_transporter-like_ATP-bd"/>
</dbReference>
<dbReference type="VEuPathDB" id="VectorBase:HLOH_051770"/>
<dbReference type="Proteomes" id="UP000821853">
    <property type="component" value="Chromosome 3"/>
</dbReference>
<feature type="compositionally biased region" description="Basic and acidic residues" evidence="1">
    <location>
        <begin position="212"/>
        <end position="235"/>
    </location>
</feature>
<dbReference type="GO" id="GO:0016887">
    <property type="term" value="F:ATP hydrolysis activity"/>
    <property type="evidence" value="ECO:0007669"/>
    <property type="project" value="InterPro"/>
</dbReference>
<dbReference type="GO" id="GO:0005524">
    <property type="term" value="F:ATP binding"/>
    <property type="evidence" value="ECO:0007669"/>
    <property type="project" value="InterPro"/>
</dbReference>
<comment type="caution">
    <text evidence="3">The sequence shown here is derived from an EMBL/GenBank/DDBJ whole genome shotgun (WGS) entry which is preliminary data.</text>
</comment>
<keyword evidence="4" id="KW-1185">Reference proteome</keyword>